<accession>A0A0F9HTN2</accession>
<gene>
    <name evidence="1" type="ORF">LCGC14_1662610</name>
</gene>
<organism evidence="1">
    <name type="scientific">marine sediment metagenome</name>
    <dbReference type="NCBI Taxonomy" id="412755"/>
    <lineage>
        <taxon>unclassified sequences</taxon>
        <taxon>metagenomes</taxon>
        <taxon>ecological metagenomes</taxon>
    </lineage>
</organism>
<reference evidence="1" key="1">
    <citation type="journal article" date="2015" name="Nature">
        <title>Complex archaea that bridge the gap between prokaryotes and eukaryotes.</title>
        <authorList>
            <person name="Spang A."/>
            <person name="Saw J.H."/>
            <person name="Jorgensen S.L."/>
            <person name="Zaremba-Niedzwiedzka K."/>
            <person name="Martijn J."/>
            <person name="Lind A.E."/>
            <person name="van Eijk R."/>
            <person name="Schleper C."/>
            <person name="Guy L."/>
            <person name="Ettema T.J."/>
        </authorList>
    </citation>
    <scope>NUCLEOTIDE SEQUENCE</scope>
</reference>
<proteinExistence type="predicted"/>
<dbReference type="EMBL" id="LAZR01014155">
    <property type="protein sequence ID" value="KKM18746.1"/>
    <property type="molecule type" value="Genomic_DNA"/>
</dbReference>
<comment type="caution">
    <text evidence="1">The sequence shown here is derived from an EMBL/GenBank/DDBJ whole genome shotgun (WGS) entry which is preliminary data.</text>
</comment>
<dbReference type="AlphaFoldDB" id="A0A0F9HTN2"/>
<evidence type="ECO:0000313" key="1">
    <source>
        <dbReference type="EMBL" id="KKM18746.1"/>
    </source>
</evidence>
<protein>
    <submittedName>
        <fullName evidence="1">Uncharacterized protein</fullName>
    </submittedName>
</protein>
<sequence length="201" mass="22389">MKLTRPTWTELWRMESKKDFNAAAARLFGNQPVKTTGAVPKPYGADQYQAQLGIDINQYGGFFIEVGHAEAATGPVTPATKRLPVRPILAIRQSRRGNYYVQALSFAGGLFNRDKTRAWIKTTDYDALLGDDYFDKIEQQIADLVQEAETADPGRPVQVVDLASLSEQERTIFNKVRSGTDFADLSTAERDILTAAMEARQ</sequence>
<name>A0A0F9HTN2_9ZZZZ</name>